<reference evidence="1" key="2">
    <citation type="submission" date="2022-06" db="UniProtKB">
        <authorList>
            <consortium name="EnsemblMetazoa"/>
        </authorList>
    </citation>
    <scope>IDENTIFICATION</scope>
    <source>
        <strain evidence="1">PS312</strain>
    </source>
</reference>
<accession>A0A8R1UZR9</accession>
<name>A0A2A6CDZ4_PRIPA</name>
<accession>A0A2A6CDZ4</accession>
<dbReference type="AlphaFoldDB" id="A0A2A6CDZ4"/>
<dbReference type="Proteomes" id="UP000005239">
    <property type="component" value="Unassembled WGS sequence"/>
</dbReference>
<reference evidence="2" key="1">
    <citation type="journal article" date="2008" name="Nat. Genet.">
        <title>The Pristionchus pacificus genome provides a unique perspective on nematode lifestyle and parasitism.</title>
        <authorList>
            <person name="Dieterich C."/>
            <person name="Clifton S.W."/>
            <person name="Schuster L.N."/>
            <person name="Chinwalla A."/>
            <person name="Delehaunty K."/>
            <person name="Dinkelacker I."/>
            <person name="Fulton L."/>
            <person name="Fulton R."/>
            <person name="Godfrey J."/>
            <person name="Minx P."/>
            <person name="Mitreva M."/>
            <person name="Roeseler W."/>
            <person name="Tian H."/>
            <person name="Witte H."/>
            <person name="Yang S.P."/>
            <person name="Wilson R.K."/>
            <person name="Sommer R.J."/>
        </authorList>
    </citation>
    <scope>NUCLEOTIDE SEQUENCE [LARGE SCALE GENOMIC DNA]</scope>
    <source>
        <strain evidence="2">PS312</strain>
    </source>
</reference>
<sequence>MSNKGNRRSRSRNRFNIQTVEDVQILVEGFNSVTISGTDIPNPPLTFDSAFASFRALHDNETSRRKRKKRRYLFWNSGSIHSSQTNRNGMPLLKEEFKELVENIRLDGILLNELRLKADSVQNFQNKFKNQISDLGYAIMSFEKSYLSESHWIRGSAILIHKSSGGQQCQPTKIDYVIKGIHEKTISVKVHKPLLPDSYLSDAHYPIIFDVFRNGGNPPAKSYCDDRNCEFACGRRRGGMRGSNRNFLIVNDVIPHRDIGYLT</sequence>
<protein>
    <submittedName>
        <fullName evidence="1">Uncharacterized protein</fullName>
    </submittedName>
</protein>
<keyword evidence="2" id="KW-1185">Reference proteome</keyword>
<dbReference type="EnsemblMetazoa" id="PPA43114.1">
    <property type="protein sequence ID" value="PPA43114.1"/>
    <property type="gene ID" value="WBGene00281483"/>
</dbReference>
<evidence type="ECO:0000313" key="2">
    <source>
        <dbReference type="Proteomes" id="UP000005239"/>
    </source>
</evidence>
<organism evidence="1 2">
    <name type="scientific">Pristionchus pacificus</name>
    <name type="common">Parasitic nematode worm</name>
    <dbReference type="NCBI Taxonomy" id="54126"/>
    <lineage>
        <taxon>Eukaryota</taxon>
        <taxon>Metazoa</taxon>
        <taxon>Ecdysozoa</taxon>
        <taxon>Nematoda</taxon>
        <taxon>Chromadorea</taxon>
        <taxon>Rhabditida</taxon>
        <taxon>Rhabditina</taxon>
        <taxon>Diplogasteromorpha</taxon>
        <taxon>Diplogasteroidea</taxon>
        <taxon>Neodiplogasteridae</taxon>
        <taxon>Pristionchus</taxon>
    </lineage>
</organism>
<gene>
    <name evidence="1" type="primary">WBGene00281483</name>
</gene>
<evidence type="ECO:0000313" key="1">
    <source>
        <dbReference type="EnsemblMetazoa" id="PPA43114.1"/>
    </source>
</evidence>
<proteinExistence type="predicted"/>